<dbReference type="EMBL" id="MU117971">
    <property type="protein sequence ID" value="KAF9651984.1"/>
    <property type="molecule type" value="Genomic_DNA"/>
</dbReference>
<comment type="caution">
    <text evidence="1">The sequence shown here is derived from an EMBL/GenBank/DDBJ whole genome shotgun (WGS) entry which is preliminary data.</text>
</comment>
<gene>
    <name evidence="1" type="ORF">BDM02DRAFT_3137887</name>
</gene>
<dbReference type="Proteomes" id="UP000886501">
    <property type="component" value="Unassembled WGS sequence"/>
</dbReference>
<organism evidence="1 2">
    <name type="scientific">Thelephora ganbajun</name>
    <name type="common">Ganba fungus</name>
    <dbReference type="NCBI Taxonomy" id="370292"/>
    <lineage>
        <taxon>Eukaryota</taxon>
        <taxon>Fungi</taxon>
        <taxon>Dikarya</taxon>
        <taxon>Basidiomycota</taxon>
        <taxon>Agaricomycotina</taxon>
        <taxon>Agaricomycetes</taxon>
        <taxon>Thelephorales</taxon>
        <taxon>Thelephoraceae</taxon>
        <taxon>Thelephora</taxon>
    </lineage>
</organism>
<keyword evidence="2" id="KW-1185">Reference proteome</keyword>
<name>A0ACB6ZR59_THEGA</name>
<sequence length="1435" mass="161462">MSSDGGIDASNGIQAVPEGSKKTASEKYIKLSQLEHILKRPDMYIGSIELMSQVMWTYDSEQKRMTNREVKYVPGFFKIVDEILVNAADHKINDAKMDVIKATIDVEEGVISVYNNGSGIPIEMHSKEKIYIPELIFGHLLAGSNYDDTQKKLTGGRNGYGAKLANIYSHEFSVETVSGGQKYVQTWTDNMTKVGKARITKYTKEGYTKITFKPDLARFGMTSIDDDTVSLLKKRVFDIAGTTKNVKVYLNEEKLKIKGFKQYVDMYINSAAAEQANASGGAAQTKPSVVYETLNPRWEVGFAVSDGTFRHVSFANSISTTKGGTHVNTIADQISKGIIAHITKKNKGATVKPAQIKNHMWIFVNALIENPTFDGQTKENLTLPASKFGSKPVVNEDFIKKVQKTPIIEQVLNWAKFKADQDLKKTDGKSRRNRLTGMTKLADANNAGGKHSNRCTLILTEGDSAKALAVAGLGVVGRDNFGVFPLRGKLLNVRDAKHDQIMKNEEIQAIKEIMGLRHNKNYENVSGLRYGRLMIMTDQDHDGSHIKGLIINFLDCYFPSLLKVPEFLCEFVTPIVRVTKGKQRKDFFTIPEYEKWLEETPDARKWESKYYKGLGTSKDSDARDYFNNMRKHTIAFSTTQDGDKELIQLAFSKAKADDRKEWLRQFKPGTYLDHDTDEIPFSDFINKELILFSIADNVRSIPSMCDGLKPGQRKVIWGCFKRKLKKEIKVAQLVGYISEHAAYHHGEQSLTMTIVNLAQDYIGSNNLNLLLPNGQFGTRDQGGKDHASARYIFTEPALVARAVFHPDDDPLLNYLKDDNDLIEPEYYLPVLPMVLVNGAEGIGTGWSTNISCYNPEDIVANIRLLMDGKEQVPMLPWWRGFNGTVRKIAEHKYDVTGVVKKIDDTTVEITELPIHKWTQSYKAELEAMIGERGDGPVKDYKEHHDNRNVHFVVTMTASGLAEAEKKGLIEFFKLTGKVNTGNMMCFDAEGRIKKYNSPEEITEEFYPIRLAYYQKRKDHLAAELQTQLDRLNNQARFIQMIVTKQLSVSNRKKGDIVHELRKLGFRPFPKVSKAKAAGETEVIPDPDEEEPEEEGTNADFDYLLGMQIWSLTREKIEKLLKQASDKEAELLVLLEKTPIDLWNADLDKFLDEWFKTNKNWEAAAILDANGKPIKRKQAVLETRKSIGKKPKKYESDSEDEFQPTKAKVKAKAKAGPSKVKDEDGDFDVPPVKKPLPRKAPVKKVEYDSEAEIVPQAKGKKAVTKKDSDFEMDDDPVPKKAASKPRKRVILKESDSDVEVFDQSAPKDKGKEKEQPSKKRKSFERPEDGSDDVPARPVKAKKETSQSSVTDFFAKKPEAVKKATGSRTVSGSKPKAKPPAKKVVDSDEEEVKDEDSDIPPPPPRRPAARAAATVKKYVEIPSDDEGMEDDSMYQDD</sequence>
<accession>A0ACB6ZR59</accession>
<evidence type="ECO:0000313" key="1">
    <source>
        <dbReference type="EMBL" id="KAF9651984.1"/>
    </source>
</evidence>
<reference evidence="1" key="2">
    <citation type="journal article" date="2020" name="Nat. Commun.">
        <title>Large-scale genome sequencing of mycorrhizal fungi provides insights into the early evolution of symbiotic traits.</title>
        <authorList>
            <person name="Miyauchi S."/>
            <person name="Kiss E."/>
            <person name="Kuo A."/>
            <person name="Drula E."/>
            <person name="Kohler A."/>
            <person name="Sanchez-Garcia M."/>
            <person name="Morin E."/>
            <person name="Andreopoulos B."/>
            <person name="Barry K.W."/>
            <person name="Bonito G."/>
            <person name="Buee M."/>
            <person name="Carver A."/>
            <person name="Chen C."/>
            <person name="Cichocki N."/>
            <person name="Clum A."/>
            <person name="Culley D."/>
            <person name="Crous P.W."/>
            <person name="Fauchery L."/>
            <person name="Girlanda M."/>
            <person name="Hayes R.D."/>
            <person name="Keri Z."/>
            <person name="LaButti K."/>
            <person name="Lipzen A."/>
            <person name="Lombard V."/>
            <person name="Magnuson J."/>
            <person name="Maillard F."/>
            <person name="Murat C."/>
            <person name="Nolan M."/>
            <person name="Ohm R.A."/>
            <person name="Pangilinan J."/>
            <person name="Pereira M.F."/>
            <person name="Perotto S."/>
            <person name="Peter M."/>
            <person name="Pfister S."/>
            <person name="Riley R."/>
            <person name="Sitrit Y."/>
            <person name="Stielow J.B."/>
            <person name="Szollosi G."/>
            <person name="Zifcakova L."/>
            <person name="Stursova M."/>
            <person name="Spatafora J.W."/>
            <person name="Tedersoo L."/>
            <person name="Vaario L.M."/>
            <person name="Yamada A."/>
            <person name="Yan M."/>
            <person name="Wang P."/>
            <person name="Xu J."/>
            <person name="Bruns T."/>
            <person name="Baldrian P."/>
            <person name="Vilgalys R."/>
            <person name="Dunand C."/>
            <person name="Henrissat B."/>
            <person name="Grigoriev I.V."/>
            <person name="Hibbett D."/>
            <person name="Nagy L.G."/>
            <person name="Martin F.M."/>
        </authorList>
    </citation>
    <scope>NUCLEOTIDE SEQUENCE</scope>
    <source>
        <strain evidence="1">P2</strain>
    </source>
</reference>
<reference evidence="1" key="1">
    <citation type="submission" date="2019-10" db="EMBL/GenBank/DDBJ databases">
        <authorList>
            <consortium name="DOE Joint Genome Institute"/>
            <person name="Kuo A."/>
            <person name="Miyauchi S."/>
            <person name="Kiss E."/>
            <person name="Drula E."/>
            <person name="Kohler A."/>
            <person name="Sanchez-Garcia M."/>
            <person name="Andreopoulos B."/>
            <person name="Barry K.W."/>
            <person name="Bonito G."/>
            <person name="Buee M."/>
            <person name="Carver A."/>
            <person name="Chen C."/>
            <person name="Cichocki N."/>
            <person name="Clum A."/>
            <person name="Culley D."/>
            <person name="Crous P.W."/>
            <person name="Fauchery L."/>
            <person name="Girlanda M."/>
            <person name="Hayes R."/>
            <person name="Keri Z."/>
            <person name="Labutti K."/>
            <person name="Lipzen A."/>
            <person name="Lombard V."/>
            <person name="Magnuson J."/>
            <person name="Maillard F."/>
            <person name="Morin E."/>
            <person name="Murat C."/>
            <person name="Nolan M."/>
            <person name="Ohm R."/>
            <person name="Pangilinan J."/>
            <person name="Pereira M."/>
            <person name="Perotto S."/>
            <person name="Peter M."/>
            <person name="Riley R."/>
            <person name="Sitrit Y."/>
            <person name="Stielow B."/>
            <person name="Szollosi G."/>
            <person name="Zifcakova L."/>
            <person name="Stursova M."/>
            <person name="Spatafora J.W."/>
            <person name="Tedersoo L."/>
            <person name="Vaario L.-M."/>
            <person name="Yamada A."/>
            <person name="Yan M."/>
            <person name="Wang P."/>
            <person name="Xu J."/>
            <person name="Bruns T."/>
            <person name="Baldrian P."/>
            <person name="Vilgalys R."/>
            <person name="Henrissat B."/>
            <person name="Grigoriev I.V."/>
            <person name="Hibbett D."/>
            <person name="Nagy L.G."/>
            <person name="Martin F.M."/>
        </authorList>
    </citation>
    <scope>NUCLEOTIDE SEQUENCE</scope>
    <source>
        <strain evidence="1">P2</strain>
    </source>
</reference>
<protein>
    <submittedName>
        <fullName evidence="1">Type II DNA topoisomerase</fullName>
    </submittedName>
</protein>
<evidence type="ECO:0000313" key="2">
    <source>
        <dbReference type="Proteomes" id="UP000886501"/>
    </source>
</evidence>
<proteinExistence type="predicted"/>